<dbReference type="Proteomes" id="UP000051574">
    <property type="component" value="Unassembled WGS sequence"/>
</dbReference>
<feature type="non-terminal residue" evidence="2">
    <location>
        <position position="102"/>
    </location>
</feature>
<protein>
    <recommendedName>
        <fullName evidence="4">Nose resistant-to-fluoxetine protein N-terminal domain-containing protein</fullName>
    </recommendedName>
</protein>
<keyword evidence="1" id="KW-1133">Transmembrane helix</keyword>
<evidence type="ECO:0000313" key="2">
    <source>
        <dbReference type="EMBL" id="KRT80579.1"/>
    </source>
</evidence>
<feature type="non-terminal residue" evidence="2">
    <location>
        <position position="1"/>
    </location>
</feature>
<keyword evidence="1" id="KW-0472">Membrane</keyword>
<feature type="transmembrane region" description="Helical" evidence="1">
    <location>
        <begin position="60"/>
        <end position="81"/>
    </location>
</feature>
<name>A0A0T6AZG9_9SCAR</name>
<gene>
    <name evidence="2" type="ORF">AMK59_7253</name>
</gene>
<organism evidence="2 3">
    <name type="scientific">Oryctes borbonicus</name>
    <dbReference type="NCBI Taxonomy" id="1629725"/>
    <lineage>
        <taxon>Eukaryota</taxon>
        <taxon>Metazoa</taxon>
        <taxon>Ecdysozoa</taxon>
        <taxon>Arthropoda</taxon>
        <taxon>Hexapoda</taxon>
        <taxon>Insecta</taxon>
        <taxon>Pterygota</taxon>
        <taxon>Neoptera</taxon>
        <taxon>Endopterygota</taxon>
        <taxon>Coleoptera</taxon>
        <taxon>Polyphaga</taxon>
        <taxon>Scarabaeiformia</taxon>
        <taxon>Scarabaeidae</taxon>
        <taxon>Dynastinae</taxon>
        <taxon>Oryctes</taxon>
    </lineage>
</organism>
<evidence type="ECO:0000313" key="3">
    <source>
        <dbReference type="Proteomes" id="UP000051574"/>
    </source>
</evidence>
<keyword evidence="1" id="KW-0812">Transmembrane</keyword>
<dbReference type="EMBL" id="LJIG01022444">
    <property type="protein sequence ID" value="KRT80579.1"/>
    <property type="molecule type" value="Genomic_DNA"/>
</dbReference>
<comment type="caution">
    <text evidence="2">The sequence shown here is derived from an EMBL/GenBank/DDBJ whole genome shotgun (WGS) entry which is preliminary data.</text>
</comment>
<dbReference type="AlphaFoldDB" id="A0A0T6AZG9"/>
<accession>A0A0T6AZG9</accession>
<evidence type="ECO:0008006" key="4">
    <source>
        <dbReference type="Google" id="ProtNLM"/>
    </source>
</evidence>
<sequence>SMETKKIQLGLCLPSSCEDEDVERIVEQTSSKSRNIEVEILAVKSKHEQFDILKDNTFQILGLVTAVVVILLIAGTSYDFYLTCGKDNRNMCSSVKCTTYTN</sequence>
<evidence type="ECO:0000256" key="1">
    <source>
        <dbReference type="SAM" id="Phobius"/>
    </source>
</evidence>
<dbReference type="OrthoDB" id="207378at2759"/>
<proteinExistence type="predicted"/>
<keyword evidence="3" id="KW-1185">Reference proteome</keyword>
<reference evidence="2 3" key="1">
    <citation type="submission" date="2015-09" db="EMBL/GenBank/DDBJ databases">
        <title>Draft genome of the scarab beetle Oryctes borbonicus.</title>
        <authorList>
            <person name="Meyer J.M."/>
            <person name="Markov G.V."/>
            <person name="Baskaran P."/>
            <person name="Herrmann M."/>
            <person name="Sommer R.J."/>
            <person name="Roedelsperger C."/>
        </authorList>
    </citation>
    <scope>NUCLEOTIDE SEQUENCE [LARGE SCALE GENOMIC DNA]</scope>
    <source>
        <strain evidence="2">OB123</strain>
        <tissue evidence="2">Whole animal</tissue>
    </source>
</reference>